<dbReference type="STRING" id="144026.SAMN04488568_105115"/>
<gene>
    <name evidence="1" type="ORF">SAMN04488568_105115</name>
</gene>
<dbReference type="EMBL" id="FNHG01000005">
    <property type="protein sequence ID" value="SDM13020.1"/>
    <property type="molecule type" value="Genomic_DNA"/>
</dbReference>
<dbReference type="Proteomes" id="UP000199759">
    <property type="component" value="Unassembled WGS sequence"/>
</dbReference>
<reference evidence="1 2" key="1">
    <citation type="submission" date="2016-10" db="EMBL/GenBank/DDBJ databases">
        <authorList>
            <person name="de Groot N.N."/>
        </authorList>
    </citation>
    <scope>NUCLEOTIDE SEQUENCE [LARGE SCALE GENOMIC DNA]</scope>
    <source>
        <strain evidence="1 2">DSM 16077</strain>
    </source>
</reference>
<name>A0A1G9QQ76_9PROT</name>
<protein>
    <submittedName>
        <fullName evidence="1">Uncharacterized protein</fullName>
    </submittedName>
</protein>
<accession>A0A1G9QQ76</accession>
<keyword evidence="2" id="KW-1185">Reference proteome</keyword>
<sequence>MSMESNNLGCPEAVAYALMLHMAAIEGVSLAGGENSASKKWIMNTYAKCLQLVKQQKSD</sequence>
<evidence type="ECO:0000313" key="1">
    <source>
        <dbReference type="EMBL" id="SDM13020.1"/>
    </source>
</evidence>
<dbReference type="OrthoDB" id="8457041at2"/>
<dbReference type="RefSeq" id="WP_091768528.1">
    <property type="nucleotide sequence ID" value="NZ_FNHG01000005.1"/>
</dbReference>
<evidence type="ECO:0000313" key="2">
    <source>
        <dbReference type="Proteomes" id="UP000199759"/>
    </source>
</evidence>
<proteinExistence type="predicted"/>
<dbReference type="AlphaFoldDB" id="A0A1G9QQ76"/>
<organism evidence="1 2">
    <name type="scientific">Maricaulis salignorans</name>
    <dbReference type="NCBI Taxonomy" id="144026"/>
    <lineage>
        <taxon>Bacteria</taxon>
        <taxon>Pseudomonadati</taxon>
        <taxon>Pseudomonadota</taxon>
        <taxon>Alphaproteobacteria</taxon>
        <taxon>Maricaulales</taxon>
        <taxon>Maricaulaceae</taxon>
        <taxon>Maricaulis</taxon>
    </lineage>
</organism>